<comment type="caution">
    <text evidence="2">The sequence shown here is derived from an EMBL/GenBank/DDBJ whole genome shotgun (WGS) entry which is preliminary data.</text>
</comment>
<feature type="region of interest" description="Disordered" evidence="1">
    <location>
        <begin position="1304"/>
        <end position="1331"/>
    </location>
</feature>
<feature type="compositionally biased region" description="Low complexity" evidence="1">
    <location>
        <begin position="599"/>
        <end position="619"/>
    </location>
</feature>
<feature type="compositionally biased region" description="Basic and acidic residues" evidence="1">
    <location>
        <begin position="1536"/>
        <end position="1580"/>
    </location>
</feature>
<organism evidence="2 3">
    <name type="scientific">Lentinula aciculospora</name>
    <dbReference type="NCBI Taxonomy" id="153920"/>
    <lineage>
        <taxon>Eukaryota</taxon>
        <taxon>Fungi</taxon>
        <taxon>Dikarya</taxon>
        <taxon>Basidiomycota</taxon>
        <taxon>Agaricomycotina</taxon>
        <taxon>Agaricomycetes</taxon>
        <taxon>Agaricomycetidae</taxon>
        <taxon>Agaricales</taxon>
        <taxon>Marasmiineae</taxon>
        <taxon>Omphalotaceae</taxon>
        <taxon>Lentinula</taxon>
    </lineage>
</organism>
<feature type="region of interest" description="Disordered" evidence="1">
    <location>
        <begin position="1119"/>
        <end position="1154"/>
    </location>
</feature>
<evidence type="ECO:0000313" key="3">
    <source>
        <dbReference type="Proteomes" id="UP001150266"/>
    </source>
</evidence>
<feature type="region of interest" description="Disordered" evidence="1">
    <location>
        <begin position="528"/>
        <end position="759"/>
    </location>
</feature>
<proteinExistence type="predicted"/>
<keyword evidence="3" id="KW-1185">Reference proteome</keyword>
<feature type="compositionally biased region" description="Basic and acidic residues" evidence="1">
    <location>
        <begin position="838"/>
        <end position="850"/>
    </location>
</feature>
<feature type="compositionally biased region" description="Low complexity" evidence="1">
    <location>
        <begin position="569"/>
        <end position="579"/>
    </location>
</feature>
<sequence>MPMDTGETYCFQGKEARQEVKLLTIACRFVPYDQWLVTHVDSSWSINEVKSWILAKCIANSSSHSSSSLTPDLPLIHPPAKPKKKLPRRPASPIVFAEFPPSGVPVQGSGSNLEVKADKVKRKKRRSRGRPISPITFAPIGVVDPRDDSEDDVTKLKDEFGEVIGMGYEEDDEWDSQEDESDIDELELELDPNPRMGRRANRNQYLGFYDRPSVDQQSVLPPSAATRIPPSKTLVNSTSLPRGSYSTYHPNFLNLIRFSTGQILEKHYTILDYEIQPYELLEVHRLGVVIKLPREITFKYIEPYWEGWVKALRIVFREPRVVNETHRVPNRRKDTSVEEMSKTVLDGGYKIKSSPHTETARKTMEVLAGGPVKVAPFSPADVALGLRPARGKSAKKSKRSAGNDLDLHTSVLKSTKLNNSSHHDAMSQSRGAIASTSNSGPSQNIYTNKYRPKSKGGKLEWRERWVFIKDGVLHLQKENSDSSSTTTQILPLDSLTEIRNADQLGRTALPSPSMYIVCARFKMQMATTKPVSESPESPYSRRASQSNVTSSHTEMSSALKSPVNTPKPSSLSRGGSMSHSKGDSNYSIRTGHRNGNVGPSRPTTSTSSISKPKIMLKIKPLPPPAPTRVVSITQPSSSTKIAFKDKGKGKMPADPFYSSRLPSALDRSFPSDPEVFSRPPSETTSEVLTEEEGAASDDEADAADRAEGKKRQRMVAVPQVSDRKHPQISIESDADSDGSGDTLSSPVFAHTENDSPFSDGPARSYGYGHGHIGGTSEWRRKEGGIGVKKKQYGSVYEEENEENVDVDTSYVVVSGNDDNVEDPGSSHATTATRLLPSKHSDNNGEKREPESEWVVLDLGDDFAFKSFLRVIHRHAPHLIDSSFLSNLPPFQMPKLATDPIPAAPAPTPTFTSSFPSPEQVTSPSPFDQWSWNNMRQEPSQRPVTDVISPITPANELNPMGPSFEAPLEVSSNPSSVNNTPAGTQTPVLPIINAPRDSRQFQLPPSPHLFNVRPAPTLDAQHSSIHTTPVFNTTIGRRQSENKQLNIMSSQQKKSLGTFGALPYPEWRLEVVTKAQRAGMGELTKAMDQFLWGDNPGLTLLTRELGLSLAPMELIRSPSIQTAVGDRSSVNDEGDSTGDAASMRRQQKRKDRKLTLEQENIAIGLNFPGDGNMSSKTLIDSDRHIPQRFMESLSVSGPKTAGSRPSLKLGYVDIESSESGEESSDAEWLGWMADLHRQARLQREQDIRLDSLETESAASSTDTNHYWDYQQQDDHRRYQEERRALEPTGVVTSSYLIPTSPIVTNTAQEQGKSQHYASSTSTYSENTINRGFGSTTSVETYAIRRPASPFDDIAIVGGRSGLTSPSSNESLSRVRERRSSFGLSPSDPPSSATSPSLSQVGHGIEISHHEHQHLGSRSDKHRRQISGMVRDGPNLSHYASTGLIGTTSVLEQNSSLSSARRPSMPVLSSSSYTPQPESPLISGSKNTRTTIGSQQSSEYPVSVNIPRRSSITGSGSSVSLGRSSSMLSKTPGLLRKKGPEIGRARRTIEKEKEYREREIHANEGKQKEKLWKGKGKERDTDQVLQDHIPDGKSRRQRLSLSLSSSQAYNPVSTSKVLSPPPSSPTPKSHVHHTTSRQQILSNDDAVQIPTVKKEKKRGVVREKAERLLQNLESTLDFVDL</sequence>
<evidence type="ECO:0000256" key="1">
    <source>
        <dbReference type="SAM" id="MobiDB-lite"/>
    </source>
</evidence>
<feature type="compositionally biased region" description="Polar residues" evidence="1">
    <location>
        <begin position="417"/>
        <end position="447"/>
    </location>
</feature>
<feature type="region of interest" description="Disordered" evidence="1">
    <location>
        <begin position="417"/>
        <end position="453"/>
    </location>
</feature>
<feature type="compositionally biased region" description="Polar residues" evidence="1">
    <location>
        <begin position="630"/>
        <end position="640"/>
    </location>
</feature>
<gene>
    <name evidence="2" type="ORF">J3R30DRAFT_1084140</name>
</gene>
<dbReference type="Proteomes" id="UP001150266">
    <property type="component" value="Unassembled WGS sequence"/>
</dbReference>
<feature type="region of interest" description="Disordered" evidence="1">
    <location>
        <begin position="1356"/>
        <end position="1398"/>
    </location>
</feature>
<feature type="region of interest" description="Disordered" evidence="1">
    <location>
        <begin position="1453"/>
        <end position="1659"/>
    </location>
</feature>
<feature type="region of interest" description="Disordered" evidence="1">
    <location>
        <begin position="107"/>
        <end position="152"/>
    </location>
</feature>
<name>A0A9W9A0C3_9AGAR</name>
<evidence type="ECO:0000313" key="2">
    <source>
        <dbReference type="EMBL" id="KAJ4471475.1"/>
    </source>
</evidence>
<feature type="compositionally biased region" description="Polar residues" evidence="1">
    <location>
        <begin position="1453"/>
        <end position="1498"/>
    </location>
</feature>
<feature type="compositionally biased region" description="Polar residues" evidence="1">
    <location>
        <begin position="528"/>
        <end position="568"/>
    </location>
</feature>
<evidence type="ECO:0008006" key="4">
    <source>
        <dbReference type="Google" id="ProtNLM"/>
    </source>
</evidence>
<feature type="region of interest" description="Disordered" evidence="1">
    <location>
        <begin position="817"/>
        <end position="850"/>
    </location>
</feature>
<feature type="region of interest" description="Disordered" evidence="1">
    <location>
        <begin position="64"/>
        <end position="89"/>
    </location>
</feature>
<protein>
    <recommendedName>
        <fullName evidence="4">PH domain-containing protein</fullName>
    </recommendedName>
</protein>
<feature type="compositionally biased region" description="Low complexity" evidence="1">
    <location>
        <begin position="1597"/>
        <end position="1616"/>
    </location>
</feature>
<feature type="compositionally biased region" description="Basic residues" evidence="1">
    <location>
        <begin position="119"/>
        <end position="129"/>
    </location>
</feature>
<feature type="compositionally biased region" description="Low complexity" evidence="1">
    <location>
        <begin position="1388"/>
        <end position="1397"/>
    </location>
</feature>
<feature type="compositionally biased region" description="Low complexity" evidence="1">
    <location>
        <begin position="1508"/>
        <end position="1527"/>
    </location>
</feature>
<accession>A0A9W9A0C3</accession>
<dbReference type="CDD" id="cd00821">
    <property type="entry name" value="PH"/>
    <property type="match status" value="1"/>
</dbReference>
<reference evidence="2" key="1">
    <citation type="submission" date="2022-08" db="EMBL/GenBank/DDBJ databases">
        <title>A Global Phylogenomic Analysis of the Shiitake Genus Lentinula.</title>
        <authorList>
            <consortium name="DOE Joint Genome Institute"/>
            <person name="Sierra-Patev S."/>
            <person name="Min B."/>
            <person name="Naranjo-Ortiz M."/>
            <person name="Looney B."/>
            <person name="Konkel Z."/>
            <person name="Slot J.C."/>
            <person name="Sakamoto Y."/>
            <person name="Steenwyk J.L."/>
            <person name="Rokas A."/>
            <person name="Carro J."/>
            <person name="Camarero S."/>
            <person name="Ferreira P."/>
            <person name="Molpeceres G."/>
            <person name="Ruiz-Duenas F.J."/>
            <person name="Serrano A."/>
            <person name="Henrissat B."/>
            <person name="Drula E."/>
            <person name="Hughes K.W."/>
            <person name="Mata J.L."/>
            <person name="Ishikawa N.K."/>
            <person name="Vargas-Isla R."/>
            <person name="Ushijima S."/>
            <person name="Smith C.A."/>
            <person name="Ahrendt S."/>
            <person name="Andreopoulos W."/>
            <person name="He G."/>
            <person name="Labutti K."/>
            <person name="Lipzen A."/>
            <person name="Ng V."/>
            <person name="Riley R."/>
            <person name="Sandor L."/>
            <person name="Barry K."/>
            <person name="Martinez A.T."/>
            <person name="Xiao Y."/>
            <person name="Gibbons J.G."/>
            <person name="Terashima K."/>
            <person name="Grigoriev I.V."/>
            <person name="Hibbett D.S."/>
        </authorList>
    </citation>
    <scope>NUCLEOTIDE SEQUENCE</scope>
    <source>
        <strain evidence="2">JLM2183</strain>
    </source>
</reference>
<dbReference type="EMBL" id="JAOTPV010000022">
    <property type="protein sequence ID" value="KAJ4471475.1"/>
    <property type="molecule type" value="Genomic_DNA"/>
</dbReference>
<dbReference type="OrthoDB" id="3225203at2759"/>
<feature type="compositionally biased region" description="Acidic residues" evidence="1">
    <location>
        <begin position="688"/>
        <end position="701"/>
    </location>
</feature>